<comment type="caution">
    <text evidence="1">The sequence shown here is derived from an EMBL/GenBank/DDBJ whole genome shotgun (WGS) entry which is preliminary data.</text>
</comment>
<evidence type="ECO:0000313" key="1">
    <source>
        <dbReference type="EMBL" id="OGG01739.1"/>
    </source>
</evidence>
<dbReference type="SUPFAM" id="SSF88723">
    <property type="entry name" value="PIN domain-like"/>
    <property type="match status" value="1"/>
</dbReference>
<accession>A0A1F5YNG8</accession>
<gene>
    <name evidence="1" type="ORF">A2Z33_00160</name>
</gene>
<dbReference type="Gene3D" id="3.40.50.1010">
    <property type="entry name" value="5'-nuclease"/>
    <property type="match status" value="1"/>
</dbReference>
<reference evidence="1 2" key="1">
    <citation type="journal article" date="2016" name="Nat. Commun.">
        <title>Thousands of microbial genomes shed light on interconnected biogeochemical processes in an aquifer system.</title>
        <authorList>
            <person name="Anantharaman K."/>
            <person name="Brown C.T."/>
            <person name="Hug L.A."/>
            <person name="Sharon I."/>
            <person name="Castelle C.J."/>
            <person name="Probst A.J."/>
            <person name="Thomas B.C."/>
            <person name="Singh A."/>
            <person name="Wilkins M.J."/>
            <person name="Karaoz U."/>
            <person name="Brodie E.L."/>
            <person name="Williams K.H."/>
            <person name="Hubbard S.S."/>
            <person name="Banfield J.F."/>
        </authorList>
    </citation>
    <scope>NUCLEOTIDE SEQUENCE [LARGE SCALE GENOMIC DNA]</scope>
</reference>
<organism evidence="1 2">
    <name type="scientific">Candidatus Gottesmanbacteria bacterium RBG_16_52_11</name>
    <dbReference type="NCBI Taxonomy" id="1798374"/>
    <lineage>
        <taxon>Bacteria</taxon>
        <taxon>Candidatus Gottesmaniibacteriota</taxon>
    </lineage>
</organism>
<dbReference type="AlphaFoldDB" id="A0A1F5YNG8"/>
<evidence type="ECO:0000313" key="2">
    <source>
        <dbReference type="Proteomes" id="UP000178448"/>
    </source>
</evidence>
<dbReference type="EMBL" id="MFJD01000010">
    <property type="protein sequence ID" value="OGG01739.1"/>
    <property type="molecule type" value="Genomic_DNA"/>
</dbReference>
<sequence length="141" mass="15958">MAQLGRKVYLAPDVMSAFVDRANPKHDQATAFFRYFALEGYHLYTDNISIYDTYRRIENDISASVAKDFLRTIGVSSISILHPDESDMRAATKFYLNDKSGDLTYQKAIMAVLADRRGIGQVATFEYLHAVFGLGIFYIPI</sequence>
<proteinExistence type="predicted"/>
<dbReference type="STRING" id="1798374.A2Z33_00160"/>
<dbReference type="InterPro" id="IPR029060">
    <property type="entry name" value="PIN-like_dom_sf"/>
</dbReference>
<name>A0A1F5YNG8_9BACT</name>
<protein>
    <submittedName>
        <fullName evidence="1">Uncharacterized protein</fullName>
    </submittedName>
</protein>
<dbReference type="Proteomes" id="UP000178448">
    <property type="component" value="Unassembled WGS sequence"/>
</dbReference>